<accession>A0A0C2RUH5</accession>
<comment type="caution">
    <text evidence="1">The sequence shown here is derived from an EMBL/GenBank/DDBJ whole genome shotgun (WGS) entry which is preliminary data.</text>
</comment>
<dbReference type="Gene3D" id="3.10.129.10">
    <property type="entry name" value="Hotdog Thioesterase"/>
    <property type="match status" value="1"/>
</dbReference>
<dbReference type="Pfam" id="PF13279">
    <property type="entry name" value="4HBT_2"/>
    <property type="match status" value="1"/>
</dbReference>
<gene>
    <name evidence="1" type="ORF">KP78_29380</name>
</gene>
<name>A0A0C2RUH5_9BACL</name>
<evidence type="ECO:0000313" key="2">
    <source>
        <dbReference type="Proteomes" id="UP000031938"/>
    </source>
</evidence>
<protein>
    <recommendedName>
        <fullName evidence="3">Thioesterase domain-containing protein</fullName>
    </recommendedName>
</protein>
<dbReference type="STRING" id="889306.KP78_29380"/>
<dbReference type="AlphaFoldDB" id="A0A0C2RUH5"/>
<keyword evidence="2" id="KW-1185">Reference proteome</keyword>
<organism evidence="1 2">
    <name type="scientific">Jeotgalibacillus soli</name>
    <dbReference type="NCBI Taxonomy" id="889306"/>
    <lineage>
        <taxon>Bacteria</taxon>
        <taxon>Bacillati</taxon>
        <taxon>Bacillota</taxon>
        <taxon>Bacilli</taxon>
        <taxon>Bacillales</taxon>
        <taxon>Caryophanaceae</taxon>
        <taxon>Jeotgalibacillus</taxon>
    </lineage>
</organism>
<dbReference type="SUPFAM" id="SSF54637">
    <property type="entry name" value="Thioesterase/thiol ester dehydrase-isomerase"/>
    <property type="match status" value="1"/>
</dbReference>
<dbReference type="Proteomes" id="UP000031938">
    <property type="component" value="Unassembled WGS sequence"/>
</dbReference>
<evidence type="ECO:0000313" key="1">
    <source>
        <dbReference type="EMBL" id="KIL45394.1"/>
    </source>
</evidence>
<evidence type="ECO:0008006" key="3">
    <source>
        <dbReference type="Google" id="ProtNLM"/>
    </source>
</evidence>
<dbReference type="PATRIC" id="fig|889306.3.peg.2950"/>
<dbReference type="InterPro" id="IPR029069">
    <property type="entry name" value="HotDog_dom_sf"/>
</dbReference>
<dbReference type="EMBL" id="JXRP01000018">
    <property type="protein sequence ID" value="KIL45394.1"/>
    <property type="molecule type" value="Genomic_DNA"/>
</dbReference>
<reference evidence="1 2" key="1">
    <citation type="submission" date="2015-01" db="EMBL/GenBank/DDBJ databases">
        <title>Genome sequencing of Jeotgalibacillus soli.</title>
        <authorList>
            <person name="Goh K.M."/>
            <person name="Chan K.-G."/>
            <person name="Yaakop A.S."/>
            <person name="Ee R."/>
            <person name="Gan H.M."/>
            <person name="Chan C.S."/>
        </authorList>
    </citation>
    <scope>NUCLEOTIDE SEQUENCE [LARGE SCALE GENOMIC DNA]</scope>
    <source>
        <strain evidence="1 2">P9</strain>
    </source>
</reference>
<proteinExistence type="predicted"/>
<sequence length="101" mass="11922">MDFMMDCKIINKIEDWPFVLVSIRCDYKKQIYINNKIIIISKIDEIGRSSFKLCHELRNIGSDELLANGEAVMVYFDLNKQKSAPIPREMRSKMEKYTQIN</sequence>